<sequence>MDIDINEILNHPIVRQILLWLALGLGVGIVAKIIIPGNEQMGWIRTIGVGLLGSFLGNFLAPKLFDWPTYNPFSLPGIGIGIAGAVVLVVVNRIVTKS</sequence>
<dbReference type="RefSeq" id="WP_015469093.1">
    <property type="nucleotide sequence ID" value="NC_020813.1"/>
</dbReference>
<dbReference type="PANTHER" id="PTHR33884">
    <property type="entry name" value="UPF0410 PROTEIN YMGE"/>
    <property type="match status" value="1"/>
</dbReference>
<name>M4V5Z7_9BACT</name>
<dbReference type="eggNOG" id="COG2261">
    <property type="taxonomic scope" value="Bacteria"/>
</dbReference>
<reference evidence="8 9" key="1">
    <citation type="journal article" date="2013" name="ISME J.">
        <title>By their genes ye shall know them: genomic signatures of predatory bacteria.</title>
        <authorList>
            <person name="Pasternak Z."/>
            <person name="Pietrokovski S."/>
            <person name="Rotem O."/>
            <person name="Gophna U."/>
            <person name="Lurie-Weinberger M.N."/>
            <person name="Jurkevitch E."/>
        </authorList>
    </citation>
    <scope>NUCLEOTIDE SEQUENCE [LARGE SCALE GENOMIC DNA]</scope>
    <source>
        <strain evidence="8 9">JSS</strain>
    </source>
</reference>
<evidence type="ECO:0000256" key="4">
    <source>
        <dbReference type="ARBA" id="ARBA00022692"/>
    </source>
</evidence>
<dbReference type="Pfam" id="PF04226">
    <property type="entry name" value="Transgly_assoc"/>
    <property type="match status" value="1"/>
</dbReference>
<dbReference type="InterPro" id="IPR007341">
    <property type="entry name" value="Transgly_assoc"/>
</dbReference>
<feature type="transmembrane region" description="Helical" evidence="7">
    <location>
        <begin position="17"/>
        <end position="35"/>
    </location>
</feature>
<gene>
    <name evidence="8" type="ORF">A11Q_383</name>
</gene>
<evidence type="ECO:0000256" key="5">
    <source>
        <dbReference type="ARBA" id="ARBA00022989"/>
    </source>
</evidence>
<feature type="transmembrane region" description="Helical" evidence="7">
    <location>
        <begin position="42"/>
        <end position="61"/>
    </location>
</feature>
<dbReference type="KEGG" id="bex:A11Q_383"/>
<evidence type="ECO:0000256" key="3">
    <source>
        <dbReference type="ARBA" id="ARBA00022475"/>
    </source>
</evidence>
<dbReference type="AlphaFoldDB" id="M4V5Z7"/>
<dbReference type="EMBL" id="CP003537">
    <property type="protein sequence ID" value="AGH94603.1"/>
    <property type="molecule type" value="Genomic_DNA"/>
</dbReference>
<keyword evidence="9" id="KW-1185">Reference proteome</keyword>
<proteinExistence type="inferred from homology"/>
<comment type="subcellular location">
    <subcellularLocation>
        <location evidence="1">Cell membrane</location>
        <topology evidence="1">Multi-pass membrane protein</topology>
    </subcellularLocation>
</comment>
<keyword evidence="4 7" id="KW-0812">Transmembrane</keyword>
<evidence type="ECO:0000313" key="9">
    <source>
        <dbReference type="Proteomes" id="UP000012040"/>
    </source>
</evidence>
<dbReference type="HOGENOM" id="CLU_160040_2_1_7"/>
<feature type="transmembrane region" description="Helical" evidence="7">
    <location>
        <begin position="73"/>
        <end position="95"/>
    </location>
</feature>
<evidence type="ECO:0000313" key="8">
    <source>
        <dbReference type="EMBL" id="AGH94603.1"/>
    </source>
</evidence>
<protein>
    <recommendedName>
        <fullName evidence="10">Transglycosylase associated protein</fullName>
    </recommendedName>
</protein>
<keyword evidence="3" id="KW-1003">Cell membrane</keyword>
<evidence type="ECO:0000256" key="6">
    <source>
        <dbReference type="ARBA" id="ARBA00023136"/>
    </source>
</evidence>
<dbReference type="OrthoDB" id="9342801at2"/>
<dbReference type="GO" id="GO:0005886">
    <property type="term" value="C:plasma membrane"/>
    <property type="evidence" value="ECO:0007669"/>
    <property type="project" value="UniProtKB-SubCell"/>
</dbReference>
<evidence type="ECO:0000256" key="2">
    <source>
        <dbReference type="ARBA" id="ARBA00011006"/>
    </source>
</evidence>
<evidence type="ECO:0000256" key="1">
    <source>
        <dbReference type="ARBA" id="ARBA00004651"/>
    </source>
</evidence>
<dbReference type="Proteomes" id="UP000012040">
    <property type="component" value="Chromosome"/>
</dbReference>
<organism evidence="8 9">
    <name type="scientific">Pseudobdellovibrio exovorus JSS</name>
    <dbReference type="NCBI Taxonomy" id="1184267"/>
    <lineage>
        <taxon>Bacteria</taxon>
        <taxon>Pseudomonadati</taxon>
        <taxon>Bdellovibrionota</taxon>
        <taxon>Bdellovibrionia</taxon>
        <taxon>Bdellovibrionales</taxon>
        <taxon>Pseudobdellovibrionaceae</taxon>
        <taxon>Pseudobdellovibrio</taxon>
    </lineage>
</organism>
<evidence type="ECO:0000256" key="7">
    <source>
        <dbReference type="SAM" id="Phobius"/>
    </source>
</evidence>
<dbReference type="PATRIC" id="fig|1184267.3.peg.386"/>
<evidence type="ECO:0008006" key="10">
    <source>
        <dbReference type="Google" id="ProtNLM"/>
    </source>
</evidence>
<dbReference type="STRING" id="1184267.A11Q_383"/>
<keyword evidence="6 7" id="KW-0472">Membrane</keyword>
<dbReference type="PANTHER" id="PTHR33884:SF3">
    <property type="entry name" value="UPF0410 PROTEIN YMGE"/>
    <property type="match status" value="1"/>
</dbReference>
<comment type="similarity">
    <text evidence="2">Belongs to the UPF0410 family.</text>
</comment>
<keyword evidence="5 7" id="KW-1133">Transmembrane helix</keyword>
<accession>M4V5Z7</accession>